<comment type="caution">
    <text evidence="2">The sequence shown here is derived from an EMBL/GenBank/DDBJ whole genome shotgun (WGS) entry which is preliminary data.</text>
</comment>
<dbReference type="EMBL" id="BDUF01000056">
    <property type="protein sequence ID" value="GAX90344.1"/>
    <property type="molecule type" value="Genomic_DNA"/>
</dbReference>
<dbReference type="Proteomes" id="UP000217785">
    <property type="component" value="Unassembled WGS sequence"/>
</dbReference>
<evidence type="ECO:0000313" key="2">
    <source>
        <dbReference type="EMBL" id="GAX90344.1"/>
    </source>
</evidence>
<keyword evidence="3" id="KW-1185">Reference proteome</keyword>
<dbReference type="Pfam" id="PF00583">
    <property type="entry name" value="Acetyltransf_1"/>
    <property type="match status" value="1"/>
</dbReference>
<gene>
    <name evidence="2" type="ORF">EFBL_1970</name>
</gene>
<sequence>MIPVIRKALLPDLESILRIYNQGITDRIATLETEEKDLNYMEEWFYEHGGRYSVLVAESGKNVVGWASLNPYSNRCAYSGVADLSIYIDREHRGKGIGRLLLEEL</sequence>
<dbReference type="CDD" id="cd04301">
    <property type="entry name" value="NAT_SF"/>
    <property type="match status" value="1"/>
</dbReference>
<dbReference type="SUPFAM" id="SSF55729">
    <property type="entry name" value="Acyl-CoA N-acyltransferases (Nat)"/>
    <property type="match status" value="1"/>
</dbReference>
<keyword evidence="2" id="KW-0808">Transferase</keyword>
<dbReference type="InterPro" id="IPR016181">
    <property type="entry name" value="Acyl_CoA_acyltransferase"/>
</dbReference>
<dbReference type="Gene3D" id="3.40.630.30">
    <property type="match status" value="1"/>
</dbReference>
<accession>A0A292YPM6</accession>
<organism evidence="2 3">
    <name type="scientific">Effusibacillus lacus</name>
    <dbReference type="NCBI Taxonomy" id="1348429"/>
    <lineage>
        <taxon>Bacteria</taxon>
        <taxon>Bacillati</taxon>
        <taxon>Bacillota</taxon>
        <taxon>Bacilli</taxon>
        <taxon>Bacillales</taxon>
        <taxon>Alicyclobacillaceae</taxon>
        <taxon>Effusibacillus</taxon>
    </lineage>
</organism>
<dbReference type="InterPro" id="IPR000182">
    <property type="entry name" value="GNAT_dom"/>
</dbReference>
<evidence type="ECO:0000313" key="3">
    <source>
        <dbReference type="Proteomes" id="UP000217785"/>
    </source>
</evidence>
<dbReference type="PROSITE" id="PS51186">
    <property type="entry name" value="GNAT"/>
    <property type="match status" value="1"/>
</dbReference>
<protein>
    <submittedName>
        <fullName evidence="2">N-acetyltransferase</fullName>
    </submittedName>
</protein>
<reference evidence="3" key="1">
    <citation type="submission" date="2017-07" db="EMBL/GenBank/DDBJ databases">
        <title>Draft genome sequence of Effusibacillus lacus strain skLN1.</title>
        <authorList>
            <person name="Watanabe M."/>
            <person name="Kojima H."/>
            <person name="Fukui M."/>
        </authorList>
    </citation>
    <scope>NUCLEOTIDE SEQUENCE [LARGE SCALE GENOMIC DNA]</scope>
    <source>
        <strain evidence="3">skLN1</strain>
    </source>
</reference>
<dbReference type="GO" id="GO:0016747">
    <property type="term" value="F:acyltransferase activity, transferring groups other than amino-acyl groups"/>
    <property type="evidence" value="ECO:0007669"/>
    <property type="project" value="InterPro"/>
</dbReference>
<proteinExistence type="predicted"/>
<name>A0A292YPM6_9BACL</name>
<evidence type="ECO:0000259" key="1">
    <source>
        <dbReference type="PROSITE" id="PS51186"/>
    </source>
</evidence>
<dbReference type="AlphaFoldDB" id="A0A292YPM6"/>
<feature type="domain" description="N-acetyltransferase" evidence="1">
    <location>
        <begin position="3"/>
        <end position="105"/>
    </location>
</feature>